<gene>
    <name evidence="2" type="ORF">RF007C_11025</name>
</gene>
<sequence length="181" mass="20790">MNMPETFFTVSEELRLFGMSCIMGAALGPVFDVFRAFRLILRHNDALTAIEDVLFFMLYAAALIVFSQLAARSEMRLYFAVGNVLGFAVYHFTVGSVVLRTISKLIGMIRAVFRLFFMPLRSFFAPLCAKVGVKFVGIYRIIVKNFKKARIVLRNRQHLLYNKMENNKRKNVKSVVEKNET</sequence>
<feature type="transmembrane region" description="Helical" evidence="1">
    <location>
        <begin position="53"/>
        <end position="71"/>
    </location>
</feature>
<evidence type="ECO:0000256" key="1">
    <source>
        <dbReference type="SAM" id="Phobius"/>
    </source>
</evidence>
<feature type="transmembrane region" description="Helical" evidence="1">
    <location>
        <begin position="77"/>
        <end position="102"/>
    </location>
</feature>
<dbReference type="EMBL" id="ATAX01000008">
    <property type="protein sequence ID" value="EWM54863.1"/>
    <property type="molecule type" value="Genomic_DNA"/>
</dbReference>
<keyword evidence="1" id="KW-0472">Membrane</keyword>
<feature type="transmembrane region" description="Helical" evidence="1">
    <location>
        <begin position="16"/>
        <end position="41"/>
    </location>
</feature>
<comment type="caution">
    <text evidence="2">The sequence shown here is derived from an EMBL/GenBank/DDBJ whole genome shotgun (WGS) entry which is preliminary data.</text>
</comment>
<keyword evidence="1" id="KW-1133">Transmembrane helix</keyword>
<feature type="transmembrane region" description="Helical" evidence="1">
    <location>
        <begin position="123"/>
        <end position="142"/>
    </location>
</feature>
<dbReference type="Proteomes" id="UP000019365">
    <property type="component" value="Unassembled WGS sequence"/>
</dbReference>
<evidence type="ECO:0000313" key="2">
    <source>
        <dbReference type="EMBL" id="EWM54863.1"/>
    </source>
</evidence>
<dbReference type="PATRIC" id="fig|1341157.4.peg.479"/>
<protein>
    <recommendedName>
        <fullName evidence="4">Spore cortex biosynthesis protein YabQ</fullName>
    </recommendedName>
</protein>
<reference evidence="2 3" key="1">
    <citation type="journal article" date="2014" name="PLoS ONE">
        <title>Rumen cellulosomics: divergent fiber-degrading strategies revealed by comparative genome-wide analysis of six ruminococcal strains.</title>
        <authorList>
            <person name="Dassa B."/>
            <person name="Borovok I."/>
            <person name="Ruimy-Israeli V."/>
            <person name="Lamed R."/>
            <person name="Flint H.J."/>
            <person name="Duncan S.H."/>
            <person name="Henrissat B."/>
            <person name="Coutinho P."/>
            <person name="Morrison M."/>
            <person name="Mosoni P."/>
            <person name="Yeoman C.J."/>
            <person name="White B.A."/>
            <person name="Bayer E.A."/>
        </authorList>
    </citation>
    <scope>NUCLEOTIDE SEQUENCE [LARGE SCALE GENOMIC DNA]</scope>
    <source>
        <strain evidence="2 3">007c</strain>
    </source>
</reference>
<evidence type="ECO:0000313" key="3">
    <source>
        <dbReference type="Proteomes" id="UP000019365"/>
    </source>
</evidence>
<accession>W7UM60</accession>
<evidence type="ECO:0008006" key="4">
    <source>
        <dbReference type="Google" id="ProtNLM"/>
    </source>
</evidence>
<keyword evidence="1" id="KW-0812">Transmembrane</keyword>
<dbReference type="eggNOG" id="ENOG50339JQ">
    <property type="taxonomic scope" value="Bacteria"/>
</dbReference>
<name>W7UM60_RUMFL</name>
<dbReference type="NCBIfam" id="TIGR02893">
    <property type="entry name" value="spore_yabQ"/>
    <property type="match status" value="1"/>
</dbReference>
<dbReference type="Pfam" id="PF09578">
    <property type="entry name" value="Spore_YabQ"/>
    <property type="match status" value="1"/>
</dbReference>
<organism evidence="2 3">
    <name type="scientific">Ruminococcus flavefaciens 007c</name>
    <dbReference type="NCBI Taxonomy" id="1341157"/>
    <lineage>
        <taxon>Bacteria</taxon>
        <taxon>Bacillati</taxon>
        <taxon>Bacillota</taxon>
        <taxon>Clostridia</taxon>
        <taxon>Eubacteriales</taxon>
        <taxon>Oscillospiraceae</taxon>
        <taxon>Ruminococcus</taxon>
    </lineage>
</organism>
<dbReference type="AlphaFoldDB" id="W7UM60"/>
<proteinExistence type="predicted"/>
<dbReference type="InterPro" id="IPR019074">
    <property type="entry name" value="YabQ"/>
</dbReference>
<dbReference type="RefSeq" id="WP_037296886.1">
    <property type="nucleotide sequence ID" value="NZ_ATAX01000008.1"/>
</dbReference>
<dbReference type="OrthoDB" id="9801633at2"/>
<keyword evidence="3" id="KW-1185">Reference proteome</keyword>